<feature type="non-terminal residue" evidence="1">
    <location>
        <position position="276"/>
    </location>
</feature>
<dbReference type="Proteomes" id="UP000243876">
    <property type="component" value="Unassembled WGS sequence"/>
</dbReference>
<organism evidence="1 2">
    <name type="scientific">Sporidiobolus salmonicolor</name>
    <name type="common">Yeast-like fungus</name>
    <name type="synonym">Sporobolomyces salmonicolor</name>
    <dbReference type="NCBI Taxonomy" id="5005"/>
    <lineage>
        <taxon>Eukaryota</taxon>
        <taxon>Fungi</taxon>
        <taxon>Dikarya</taxon>
        <taxon>Basidiomycota</taxon>
        <taxon>Pucciniomycotina</taxon>
        <taxon>Microbotryomycetes</taxon>
        <taxon>Sporidiobolales</taxon>
        <taxon>Sporidiobolaceae</taxon>
        <taxon>Sporobolomyces</taxon>
    </lineage>
</organism>
<keyword evidence="2" id="KW-1185">Reference proteome</keyword>
<protein>
    <submittedName>
        <fullName evidence="1">SPOSA6832_01533-mRNA-1:cds</fullName>
    </submittedName>
</protein>
<dbReference type="AlphaFoldDB" id="A0A0D6EJ25"/>
<reference evidence="2" key="1">
    <citation type="submission" date="2015-02" db="EMBL/GenBank/DDBJ databases">
        <authorList>
            <person name="Gon?alves P."/>
        </authorList>
    </citation>
    <scope>NUCLEOTIDE SEQUENCE [LARGE SCALE GENOMIC DNA]</scope>
</reference>
<proteinExistence type="predicted"/>
<evidence type="ECO:0000313" key="2">
    <source>
        <dbReference type="Proteomes" id="UP000243876"/>
    </source>
</evidence>
<dbReference type="EMBL" id="CENE01000004">
    <property type="protein sequence ID" value="CEQ39979.1"/>
    <property type="molecule type" value="Genomic_DNA"/>
</dbReference>
<evidence type="ECO:0000313" key="1">
    <source>
        <dbReference type="EMBL" id="CEQ39979.1"/>
    </source>
</evidence>
<feature type="non-terminal residue" evidence="1">
    <location>
        <position position="1"/>
    </location>
</feature>
<accession>A0A0D6EJ25</accession>
<name>A0A0D6EJ25_SPOSA</name>
<sequence length="276" mass="32005">MEDGGRLPSLPFELIQHIFTLSLPPPTGTTHWTTFSQRSCALRTYALLSRTWRDWAQAGLWRHVLLRDEEGVRFFLEQAGDRTPWRTTTLRMGGDDGGWRMDAEGLLGRVLQVFGGRGGRTEERQKAKRRKREEQGEELEELWLVTLRGVDLRELRRVPLYPLRALYCLDVQLSLPSHVRQLPVPPSPRSLPHLRTLVLSQIDLSPSLRCIQFESHLFPSLEVLWFDNQEVFQQIWDADAECFTGGLRVMSPAEDMQREYLEVLREALEEDEEAVE</sequence>
<dbReference type="OrthoDB" id="2533572at2759"/>
<gene>
    <name evidence="1" type="primary">SPOSA6832_01533</name>
</gene>